<name>A0A3P6NWS3_DIBLA</name>
<proteinExistence type="predicted"/>
<dbReference type="AlphaFoldDB" id="A0A3P6NWS3"/>
<keyword evidence="2" id="KW-1185">Reference proteome</keyword>
<organism evidence="1 2">
    <name type="scientific">Dibothriocephalus latus</name>
    <name type="common">Fish tapeworm</name>
    <name type="synonym">Diphyllobothrium latum</name>
    <dbReference type="NCBI Taxonomy" id="60516"/>
    <lineage>
        <taxon>Eukaryota</taxon>
        <taxon>Metazoa</taxon>
        <taxon>Spiralia</taxon>
        <taxon>Lophotrochozoa</taxon>
        <taxon>Platyhelminthes</taxon>
        <taxon>Cestoda</taxon>
        <taxon>Eucestoda</taxon>
        <taxon>Diphyllobothriidea</taxon>
        <taxon>Diphyllobothriidae</taxon>
        <taxon>Dibothriocephalus</taxon>
    </lineage>
</organism>
<accession>A0A3P6NWS3</accession>
<gene>
    <name evidence="1" type="ORF">DILT_LOCUS2</name>
</gene>
<reference evidence="1 2" key="1">
    <citation type="submission" date="2018-11" db="EMBL/GenBank/DDBJ databases">
        <authorList>
            <consortium name="Pathogen Informatics"/>
        </authorList>
    </citation>
    <scope>NUCLEOTIDE SEQUENCE [LARGE SCALE GENOMIC DNA]</scope>
</reference>
<protein>
    <submittedName>
        <fullName evidence="1">Uncharacterized protein</fullName>
    </submittedName>
</protein>
<dbReference type="EMBL" id="UYRU01000003">
    <property type="protein sequence ID" value="VDK28872.1"/>
    <property type="molecule type" value="Genomic_DNA"/>
</dbReference>
<dbReference type="OrthoDB" id="428774at2759"/>
<sequence>MSCRRLSMNPGEALIKESSAPSRENLLKPYFDEDRCKFRHLTAEQFSDIWSHFDLDGVNELRFILRVPASQQAGTGLRFFGYISTEVYVHKTVKVSYIGFRKKNNSRALRRWNVNKKCSNAVQMCGTSQLLAIVGPHTQPLTNKLCHTDYLPLSANFA</sequence>
<dbReference type="Proteomes" id="UP000281553">
    <property type="component" value="Unassembled WGS sequence"/>
</dbReference>
<evidence type="ECO:0000313" key="2">
    <source>
        <dbReference type="Proteomes" id="UP000281553"/>
    </source>
</evidence>
<evidence type="ECO:0000313" key="1">
    <source>
        <dbReference type="EMBL" id="VDK28872.1"/>
    </source>
</evidence>